<evidence type="ECO:0000313" key="1">
    <source>
        <dbReference type="EMBL" id="ESW04208.1"/>
    </source>
</evidence>
<proteinExistence type="predicted"/>
<dbReference type="Gramene" id="ESW04208">
    <property type="protein sequence ID" value="ESW04208"/>
    <property type="gene ID" value="PHAVU_011G075800g"/>
</dbReference>
<organism evidence="1 2">
    <name type="scientific">Phaseolus vulgaris</name>
    <name type="common">Kidney bean</name>
    <name type="synonym">French bean</name>
    <dbReference type="NCBI Taxonomy" id="3885"/>
    <lineage>
        <taxon>Eukaryota</taxon>
        <taxon>Viridiplantae</taxon>
        <taxon>Streptophyta</taxon>
        <taxon>Embryophyta</taxon>
        <taxon>Tracheophyta</taxon>
        <taxon>Spermatophyta</taxon>
        <taxon>Magnoliopsida</taxon>
        <taxon>eudicotyledons</taxon>
        <taxon>Gunneridae</taxon>
        <taxon>Pentapetalae</taxon>
        <taxon>rosids</taxon>
        <taxon>fabids</taxon>
        <taxon>Fabales</taxon>
        <taxon>Fabaceae</taxon>
        <taxon>Papilionoideae</taxon>
        <taxon>50 kb inversion clade</taxon>
        <taxon>NPAAA clade</taxon>
        <taxon>indigoferoid/millettioid clade</taxon>
        <taxon>Phaseoleae</taxon>
        <taxon>Phaseolus</taxon>
    </lineage>
</organism>
<reference evidence="2" key="1">
    <citation type="journal article" date="2014" name="Nat. Genet.">
        <title>A reference genome for common bean and genome-wide analysis of dual domestications.</title>
        <authorList>
            <person name="Schmutz J."/>
            <person name="McClean P.E."/>
            <person name="Mamidi S."/>
            <person name="Wu G.A."/>
            <person name="Cannon S.B."/>
            <person name="Grimwood J."/>
            <person name="Jenkins J."/>
            <person name="Shu S."/>
            <person name="Song Q."/>
            <person name="Chavarro C."/>
            <person name="Torres-Torres M."/>
            <person name="Geffroy V."/>
            <person name="Moghaddam S.M."/>
            <person name="Gao D."/>
            <person name="Abernathy B."/>
            <person name="Barry K."/>
            <person name="Blair M."/>
            <person name="Brick M.A."/>
            <person name="Chovatia M."/>
            <person name="Gepts P."/>
            <person name="Goodstein D.M."/>
            <person name="Gonzales M."/>
            <person name="Hellsten U."/>
            <person name="Hyten D.L."/>
            <person name="Jia G."/>
            <person name="Kelly J.D."/>
            <person name="Kudrna D."/>
            <person name="Lee R."/>
            <person name="Richard M.M."/>
            <person name="Miklas P.N."/>
            <person name="Osorno J.M."/>
            <person name="Rodrigues J."/>
            <person name="Thareau V."/>
            <person name="Urrea C.A."/>
            <person name="Wang M."/>
            <person name="Yu Y."/>
            <person name="Zhang M."/>
            <person name="Wing R.A."/>
            <person name="Cregan P.B."/>
            <person name="Rokhsar D.S."/>
            <person name="Jackson S.A."/>
        </authorList>
    </citation>
    <scope>NUCLEOTIDE SEQUENCE [LARGE SCALE GENOMIC DNA]</scope>
    <source>
        <strain evidence="2">cv. G19833</strain>
    </source>
</reference>
<dbReference type="Proteomes" id="UP000000226">
    <property type="component" value="Chromosome 11"/>
</dbReference>
<accession>V7AH92</accession>
<gene>
    <name evidence="1" type="ORF">PHAVU_011G075800g</name>
</gene>
<sequence length="69" mass="7932">MQSQVLGLHKRLCWRFELWSKRRRLEVCAEGQSVGLDFRSYGKVLTSRSFAQVLEGLVIPVIRPCPRGS</sequence>
<keyword evidence="2" id="KW-1185">Reference proteome</keyword>
<evidence type="ECO:0000313" key="2">
    <source>
        <dbReference type="Proteomes" id="UP000000226"/>
    </source>
</evidence>
<dbReference type="EMBL" id="CM002298">
    <property type="protein sequence ID" value="ESW04208.1"/>
    <property type="molecule type" value="Genomic_DNA"/>
</dbReference>
<dbReference type="AlphaFoldDB" id="V7AH92"/>
<name>V7AH92_PHAVU</name>
<protein>
    <submittedName>
        <fullName evidence="1">Uncharacterized protein</fullName>
    </submittedName>
</protein>